<dbReference type="RefSeq" id="WP_116761773.1">
    <property type="nucleotide sequence ID" value="NZ_QCZH01000005.1"/>
</dbReference>
<proteinExistence type="predicted"/>
<evidence type="ECO:0000313" key="1">
    <source>
        <dbReference type="EMBL" id="PWA09805.1"/>
    </source>
</evidence>
<gene>
    <name evidence="1" type="ORF">DB891_06420</name>
</gene>
<reference evidence="1 2" key="1">
    <citation type="submission" date="2018-04" db="EMBL/GenBank/DDBJ databases">
        <title>Flavobacterium sp. nov., isolated from glacier ice.</title>
        <authorList>
            <person name="Liu Q."/>
            <person name="Xin Y.-H."/>
        </authorList>
    </citation>
    <scope>NUCLEOTIDE SEQUENCE [LARGE SCALE GENOMIC DNA]</scope>
    <source>
        <strain evidence="1 2">LB2P30</strain>
    </source>
</reference>
<dbReference type="AlphaFoldDB" id="A0A2U1JXU4"/>
<protein>
    <submittedName>
        <fullName evidence="1">Uncharacterized protein</fullName>
    </submittedName>
</protein>
<comment type="caution">
    <text evidence="1">The sequence shown here is derived from an EMBL/GenBank/DDBJ whole genome shotgun (WGS) entry which is preliminary data.</text>
</comment>
<accession>A0A2U1JXU4</accession>
<organism evidence="1 2">
    <name type="scientific">Flavobacterium laiguense</name>
    <dbReference type="NCBI Taxonomy" id="2169409"/>
    <lineage>
        <taxon>Bacteria</taxon>
        <taxon>Pseudomonadati</taxon>
        <taxon>Bacteroidota</taxon>
        <taxon>Flavobacteriia</taxon>
        <taxon>Flavobacteriales</taxon>
        <taxon>Flavobacteriaceae</taxon>
        <taxon>Flavobacterium</taxon>
    </lineage>
</organism>
<dbReference type="Proteomes" id="UP000245618">
    <property type="component" value="Unassembled WGS sequence"/>
</dbReference>
<name>A0A2U1JXU4_9FLAO</name>
<evidence type="ECO:0000313" key="2">
    <source>
        <dbReference type="Proteomes" id="UP000245618"/>
    </source>
</evidence>
<sequence>MDDLFYERKEHQTLFWLLGNAEFTEALVYLVCNREHQNLTVIASRYSIEIWNEQVTVVILLSTGLQNSEYQRIKIKPNLHLVTFSPVFYDEFDFNVLDISIIDPKKWLNEMMKRPKKEDVERLKELSRLKVWVVYENILPR</sequence>
<dbReference type="EMBL" id="QCZH01000005">
    <property type="protein sequence ID" value="PWA09805.1"/>
    <property type="molecule type" value="Genomic_DNA"/>
</dbReference>
<keyword evidence="2" id="KW-1185">Reference proteome</keyword>